<comment type="subcellular location">
    <subcellularLocation>
        <location evidence="2">Cytoplasm</location>
        <location evidence="2">Nucleoid</location>
    </subcellularLocation>
</comment>
<protein>
    <recommendedName>
        <fullName evidence="2">Nucleoid-associated protein GCM10011378_18200</fullName>
    </recommendedName>
</protein>
<dbReference type="PANTHER" id="PTHR33449:SF1">
    <property type="entry name" value="NUCLEOID-ASSOCIATED PROTEIN YBAB"/>
    <property type="match status" value="1"/>
</dbReference>
<dbReference type="HAMAP" id="MF_00274">
    <property type="entry name" value="DNA_YbaB_EbfC"/>
    <property type="match status" value="1"/>
</dbReference>
<dbReference type="Proteomes" id="UP000601361">
    <property type="component" value="Unassembled WGS sequence"/>
</dbReference>
<reference evidence="5" key="1">
    <citation type="journal article" date="2019" name="Int. J. Syst. Evol. Microbiol.">
        <title>The Global Catalogue of Microorganisms (GCM) 10K type strain sequencing project: providing services to taxonomists for standard genome sequencing and annotation.</title>
        <authorList>
            <consortium name="The Broad Institute Genomics Platform"/>
            <consortium name="The Broad Institute Genome Sequencing Center for Infectious Disease"/>
            <person name="Wu L."/>
            <person name="Ma J."/>
        </authorList>
    </citation>
    <scope>NUCLEOTIDE SEQUENCE [LARGE SCALE GENOMIC DNA]</scope>
    <source>
        <strain evidence="5">CGMCC 1.12990</strain>
    </source>
</reference>
<accession>A0ABQ1WQF8</accession>
<keyword evidence="2" id="KW-0963">Cytoplasm</keyword>
<sequence>MRAADCVSRLFLHFNYDALMFDMMGMMGKMKELQDKMKQAQDNLQHVTATAESGGGLVRATANGQRRLLKLEIDESLLQPQDRDMLADLVVAAVNKVMEEASEKAKEEMKNSTAGLIPNIPGLDLGGFGL</sequence>
<dbReference type="InterPro" id="IPR004401">
    <property type="entry name" value="YbaB/EbfC"/>
</dbReference>
<feature type="coiled-coil region" evidence="3">
    <location>
        <begin position="23"/>
        <end position="50"/>
    </location>
</feature>
<dbReference type="SUPFAM" id="SSF82607">
    <property type="entry name" value="YbaB-like"/>
    <property type="match status" value="1"/>
</dbReference>
<comment type="caution">
    <text evidence="4">The sequence shown here is derived from an EMBL/GenBank/DDBJ whole genome shotgun (WGS) entry which is preliminary data.</text>
</comment>
<evidence type="ECO:0000256" key="1">
    <source>
        <dbReference type="ARBA" id="ARBA00023125"/>
    </source>
</evidence>
<gene>
    <name evidence="4" type="ORF">GCM10011378_18200</name>
</gene>
<keyword evidence="3" id="KW-0175">Coiled coil</keyword>
<comment type="subunit">
    <text evidence="2">Homodimer.</text>
</comment>
<dbReference type="PANTHER" id="PTHR33449">
    <property type="entry name" value="NUCLEOID-ASSOCIATED PROTEIN YBAB"/>
    <property type="match status" value="1"/>
</dbReference>
<evidence type="ECO:0000313" key="4">
    <source>
        <dbReference type="EMBL" id="GGG42187.1"/>
    </source>
</evidence>
<evidence type="ECO:0000256" key="3">
    <source>
        <dbReference type="SAM" id="Coils"/>
    </source>
</evidence>
<organism evidence="4 5">
    <name type="scientific">Hymenobacter glacieicola</name>
    <dbReference type="NCBI Taxonomy" id="1562124"/>
    <lineage>
        <taxon>Bacteria</taxon>
        <taxon>Pseudomonadati</taxon>
        <taxon>Bacteroidota</taxon>
        <taxon>Cytophagia</taxon>
        <taxon>Cytophagales</taxon>
        <taxon>Hymenobacteraceae</taxon>
        <taxon>Hymenobacter</taxon>
    </lineage>
</organism>
<dbReference type="InterPro" id="IPR036894">
    <property type="entry name" value="YbaB-like_sf"/>
</dbReference>
<evidence type="ECO:0000313" key="5">
    <source>
        <dbReference type="Proteomes" id="UP000601361"/>
    </source>
</evidence>
<keyword evidence="1 2" id="KW-0238">DNA-binding</keyword>
<comment type="similarity">
    <text evidence="2">Belongs to the YbaB/EbfC family.</text>
</comment>
<dbReference type="EMBL" id="BMGS01000004">
    <property type="protein sequence ID" value="GGG42187.1"/>
    <property type="molecule type" value="Genomic_DNA"/>
</dbReference>
<name>A0ABQ1WQF8_9BACT</name>
<dbReference type="Pfam" id="PF02575">
    <property type="entry name" value="YbaB_DNA_bd"/>
    <property type="match status" value="1"/>
</dbReference>
<dbReference type="NCBIfam" id="TIGR00103">
    <property type="entry name" value="DNA_YbaB_EbfC"/>
    <property type="match status" value="1"/>
</dbReference>
<dbReference type="PIRSF" id="PIRSF004555">
    <property type="entry name" value="UCP004555"/>
    <property type="match status" value="1"/>
</dbReference>
<dbReference type="Gene3D" id="3.30.1310.10">
    <property type="entry name" value="Nucleoid-associated protein YbaB-like domain"/>
    <property type="match status" value="1"/>
</dbReference>
<comment type="function">
    <text evidence="2">Binds to DNA and alters its conformation. May be involved in regulation of gene expression, nucleoid organization and DNA protection.</text>
</comment>
<keyword evidence="5" id="KW-1185">Reference proteome</keyword>
<proteinExistence type="inferred from homology"/>
<evidence type="ECO:0000256" key="2">
    <source>
        <dbReference type="HAMAP-Rule" id="MF_00274"/>
    </source>
</evidence>